<evidence type="ECO:0000256" key="2">
    <source>
        <dbReference type="SAM" id="Phobius"/>
    </source>
</evidence>
<keyword evidence="4" id="KW-0012">Acyltransferase</keyword>
<feature type="transmembrane region" description="Helical" evidence="2">
    <location>
        <begin position="311"/>
        <end position="330"/>
    </location>
</feature>
<dbReference type="OrthoDB" id="9796461at2"/>
<feature type="transmembrane region" description="Helical" evidence="2">
    <location>
        <begin position="381"/>
        <end position="403"/>
    </location>
</feature>
<feature type="compositionally biased region" description="Low complexity" evidence="1">
    <location>
        <begin position="464"/>
        <end position="486"/>
    </location>
</feature>
<evidence type="ECO:0000313" key="4">
    <source>
        <dbReference type="EMBL" id="SNQ46273.1"/>
    </source>
</evidence>
<keyword evidence="2" id="KW-0472">Membrane</keyword>
<dbReference type="GO" id="GO:0009103">
    <property type="term" value="P:lipopolysaccharide biosynthetic process"/>
    <property type="evidence" value="ECO:0007669"/>
    <property type="project" value="TreeGrafter"/>
</dbReference>
<dbReference type="GO" id="GO:0016020">
    <property type="term" value="C:membrane"/>
    <property type="evidence" value="ECO:0007669"/>
    <property type="project" value="TreeGrafter"/>
</dbReference>
<keyword evidence="4" id="KW-0808">Transferase</keyword>
<feature type="compositionally biased region" description="Basic and acidic residues" evidence="1">
    <location>
        <begin position="607"/>
        <end position="622"/>
    </location>
</feature>
<feature type="transmembrane region" description="Helical" evidence="2">
    <location>
        <begin position="127"/>
        <end position="153"/>
    </location>
</feature>
<feature type="transmembrane region" description="Helical" evidence="2">
    <location>
        <begin position="40"/>
        <end position="65"/>
    </location>
</feature>
<proteinExistence type="predicted"/>
<feature type="transmembrane region" description="Helical" evidence="2">
    <location>
        <begin position="173"/>
        <end position="195"/>
    </location>
</feature>
<evidence type="ECO:0000256" key="1">
    <source>
        <dbReference type="SAM" id="MobiDB-lite"/>
    </source>
</evidence>
<dbReference type="EMBL" id="FZMO01000038">
    <property type="protein sequence ID" value="SNQ46273.1"/>
    <property type="molecule type" value="Genomic_DNA"/>
</dbReference>
<keyword evidence="2" id="KW-1133">Transmembrane helix</keyword>
<feature type="transmembrane region" description="Helical" evidence="2">
    <location>
        <begin position="273"/>
        <end position="291"/>
    </location>
</feature>
<feature type="compositionally biased region" description="Gly residues" evidence="1">
    <location>
        <begin position="589"/>
        <end position="600"/>
    </location>
</feature>
<dbReference type="Proteomes" id="UP000234331">
    <property type="component" value="Unassembled WGS sequence"/>
</dbReference>
<keyword evidence="5" id="KW-1185">Reference proteome</keyword>
<dbReference type="AlphaFoldDB" id="A0A2I2KKT7"/>
<evidence type="ECO:0000313" key="5">
    <source>
        <dbReference type="Proteomes" id="UP000234331"/>
    </source>
</evidence>
<organism evidence="4 5">
    <name type="scientific">Frankia canadensis</name>
    <dbReference type="NCBI Taxonomy" id="1836972"/>
    <lineage>
        <taxon>Bacteria</taxon>
        <taxon>Bacillati</taxon>
        <taxon>Actinomycetota</taxon>
        <taxon>Actinomycetes</taxon>
        <taxon>Frankiales</taxon>
        <taxon>Frankiaceae</taxon>
        <taxon>Frankia</taxon>
    </lineage>
</organism>
<feature type="transmembrane region" description="Helical" evidence="2">
    <location>
        <begin position="239"/>
        <end position="261"/>
    </location>
</feature>
<dbReference type="InterPro" id="IPR002656">
    <property type="entry name" value="Acyl_transf_3_dom"/>
</dbReference>
<feature type="transmembrane region" description="Helical" evidence="2">
    <location>
        <begin position="77"/>
        <end position="97"/>
    </location>
</feature>
<dbReference type="PANTHER" id="PTHR23028:SF53">
    <property type="entry name" value="ACYL_TRANSF_3 DOMAIN-CONTAINING PROTEIN"/>
    <property type="match status" value="1"/>
</dbReference>
<dbReference type="PANTHER" id="PTHR23028">
    <property type="entry name" value="ACETYLTRANSFERASE"/>
    <property type="match status" value="1"/>
</dbReference>
<reference evidence="4 5" key="1">
    <citation type="submission" date="2017-06" db="EMBL/GenBank/DDBJ databases">
        <authorList>
            <person name="Kim H.J."/>
            <person name="Triplett B.A."/>
        </authorList>
    </citation>
    <scope>NUCLEOTIDE SEQUENCE [LARGE SCALE GENOMIC DNA]</scope>
    <source>
        <strain evidence="4">FRACA_ARgP5</strain>
    </source>
</reference>
<evidence type="ECO:0000259" key="3">
    <source>
        <dbReference type="Pfam" id="PF01757"/>
    </source>
</evidence>
<accession>A0A2I2KKT7</accession>
<feature type="transmembrane region" description="Helical" evidence="2">
    <location>
        <begin position="342"/>
        <end position="361"/>
    </location>
</feature>
<keyword evidence="2" id="KW-0812">Transmembrane</keyword>
<feature type="transmembrane region" description="Helical" evidence="2">
    <location>
        <begin position="207"/>
        <end position="227"/>
    </location>
</feature>
<dbReference type="Pfam" id="PF01757">
    <property type="entry name" value="Acyl_transf_3"/>
    <property type="match status" value="1"/>
</dbReference>
<feature type="domain" description="Acyltransferase 3" evidence="3">
    <location>
        <begin position="43"/>
        <end position="399"/>
    </location>
</feature>
<sequence length="622" mass="66405">MTDHLLSRSVAVPAEAPADAAGSSPIPDPRRPAVRRPPKVVFPGFDGLRAIAALMVVVVHSAFPAGFTMKSDQLGPYIARAEAGVAVFFLISGFLLYRPFVAARLAGVEGAAVPGYLVRRFMRIVPLYWLALVVSLTVVNSAQAGVHGVAGAFQTALFLQGYQARWALQGLTQAWTLDIEVAFYLAVPVYAWLLGRRRREPAAQVRVELAVLAVTFLAAKALHYLVIPSDQTWLSGWNVWLPVWWDLFAMGMALAVVSSWYAHHGRQPRWSRLPGSGTACWAVAAVFYWVATWHANLPLIPIFTPDRAQDMSRHLFYGLFAFFLLLPAVFGPQDRGFVRRLLACRPLAFLGTISYGIYLWHTAAIDLVLERGGWQMFKVPYPPFLAIVLGLTITVATITHYLVEKPCIRISRGWARRADALVARRRGRGAAGGGRDGLPFGVMPGGGHVTVVAETTAPLPSQGLPASRESSPSRRPLPSLGSTRPWESPPSPGPLPAQSADVPADTPTMPLSTGPGRDAVGPGDQQSHNGYPTRGGWVPPRPPGGWASAPGAPPLPATPGPEDTARVTRPRAAEGGAPGTLAAPRRGSTAGGRIGLGGPADGAARPGRPERPGEAGRPGEAE</sequence>
<dbReference type="InterPro" id="IPR050879">
    <property type="entry name" value="Acyltransferase_3"/>
</dbReference>
<protein>
    <submittedName>
        <fullName evidence="4">Putative acyltransferase</fullName>
    </submittedName>
</protein>
<dbReference type="GO" id="GO:0016747">
    <property type="term" value="F:acyltransferase activity, transferring groups other than amino-acyl groups"/>
    <property type="evidence" value="ECO:0007669"/>
    <property type="project" value="InterPro"/>
</dbReference>
<feature type="region of interest" description="Disordered" evidence="1">
    <location>
        <begin position="459"/>
        <end position="622"/>
    </location>
</feature>
<feature type="compositionally biased region" description="Low complexity" evidence="1">
    <location>
        <begin position="534"/>
        <end position="550"/>
    </location>
</feature>
<gene>
    <name evidence="4" type="ORF">FRACA_1320004</name>
</gene>
<name>A0A2I2KKT7_9ACTN</name>
<dbReference type="RefSeq" id="WP_101830334.1">
    <property type="nucleotide sequence ID" value="NZ_FZMO01000038.1"/>
</dbReference>